<gene>
    <name evidence="2" type="ORF">EJ04DRAFT_562931</name>
</gene>
<keyword evidence="3" id="KW-1185">Reference proteome</keyword>
<proteinExistence type="predicted"/>
<dbReference type="EMBL" id="ML996130">
    <property type="protein sequence ID" value="KAF2735981.1"/>
    <property type="molecule type" value="Genomic_DNA"/>
</dbReference>
<evidence type="ECO:0000313" key="3">
    <source>
        <dbReference type="Proteomes" id="UP000799444"/>
    </source>
</evidence>
<dbReference type="AlphaFoldDB" id="A0A9P4R3W6"/>
<feature type="compositionally biased region" description="Basic residues" evidence="1">
    <location>
        <begin position="187"/>
        <end position="205"/>
    </location>
</feature>
<protein>
    <submittedName>
        <fullName evidence="2">Uncharacterized protein</fullName>
    </submittedName>
</protein>
<accession>A0A9P4R3W6</accession>
<dbReference type="OrthoDB" id="3251668at2759"/>
<sequence length="254" mass="28570">MDELDDELDFKHHHLKPDVYYRCPMSDSLDGALRNEIQRSSESLIPVEVCTEFRAIARCFVETIQTIDGFKYSERHAFNKEGTDGVRFKYVCADSFQNRYRKSNIKKEPNGTQNCVDGASKGNYRELPTYDCGGAVHIKFSTKRDAINIVYKHNPIRRDAESRTAEGENGDSSQPLTLEAPPPVANGKKKPGPGHVKKSPKRKRKKSDDVVESDSDDYVHADLDMSTSPERQTSAKNKRKKNDASASPATARKS</sequence>
<comment type="caution">
    <text evidence="2">The sequence shown here is derived from an EMBL/GenBank/DDBJ whole genome shotgun (WGS) entry which is preliminary data.</text>
</comment>
<dbReference type="Proteomes" id="UP000799444">
    <property type="component" value="Unassembled WGS sequence"/>
</dbReference>
<evidence type="ECO:0000313" key="2">
    <source>
        <dbReference type="EMBL" id="KAF2735981.1"/>
    </source>
</evidence>
<feature type="region of interest" description="Disordered" evidence="1">
    <location>
        <begin position="158"/>
        <end position="254"/>
    </location>
</feature>
<name>A0A9P4R3W6_9PLEO</name>
<reference evidence="2" key="1">
    <citation type="journal article" date="2020" name="Stud. Mycol.">
        <title>101 Dothideomycetes genomes: a test case for predicting lifestyles and emergence of pathogens.</title>
        <authorList>
            <person name="Haridas S."/>
            <person name="Albert R."/>
            <person name="Binder M."/>
            <person name="Bloem J."/>
            <person name="Labutti K."/>
            <person name="Salamov A."/>
            <person name="Andreopoulos B."/>
            <person name="Baker S."/>
            <person name="Barry K."/>
            <person name="Bills G."/>
            <person name="Bluhm B."/>
            <person name="Cannon C."/>
            <person name="Castanera R."/>
            <person name="Culley D."/>
            <person name="Daum C."/>
            <person name="Ezra D."/>
            <person name="Gonzalez J."/>
            <person name="Henrissat B."/>
            <person name="Kuo A."/>
            <person name="Liang C."/>
            <person name="Lipzen A."/>
            <person name="Lutzoni F."/>
            <person name="Magnuson J."/>
            <person name="Mondo S."/>
            <person name="Nolan M."/>
            <person name="Ohm R."/>
            <person name="Pangilinan J."/>
            <person name="Park H.-J."/>
            <person name="Ramirez L."/>
            <person name="Alfaro M."/>
            <person name="Sun H."/>
            <person name="Tritt A."/>
            <person name="Yoshinaga Y."/>
            <person name="Zwiers L.-H."/>
            <person name="Turgeon B."/>
            <person name="Goodwin S."/>
            <person name="Spatafora J."/>
            <person name="Crous P."/>
            <person name="Grigoriev I."/>
        </authorList>
    </citation>
    <scope>NUCLEOTIDE SEQUENCE</scope>
    <source>
        <strain evidence="2">CBS 125425</strain>
    </source>
</reference>
<organism evidence="2 3">
    <name type="scientific">Polyplosphaeria fusca</name>
    <dbReference type="NCBI Taxonomy" id="682080"/>
    <lineage>
        <taxon>Eukaryota</taxon>
        <taxon>Fungi</taxon>
        <taxon>Dikarya</taxon>
        <taxon>Ascomycota</taxon>
        <taxon>Pezizomycotina</taxon>
        <taxon>Dothideomycetes</taxon>
        <taxon>Pleosporomycetidae</taxon>
        <taxon>Pleosporales</taxon>
        <taxon>Tetraplosphaeriaceae</taxon>
        <taxon>Polyplosphaeria</taxon>
    </lineage>
</organism>
<feature type="compositionally biased region" description="Polar residues" evidence="1">
    <location>
        <begin position="225"/>
        <end position="235"/>
    </location>
</feature>
<evidence type="ECO:0000256" key="1">
    <source>
        <dbReference type="SAM" id="MobiDB-lite"/>
    </source>
</evidence>